<proteinExistence type="predicted"/>
<evidence type="ECO:0008006" key="3">
    <source>
        <dbReference type="Google" id="ProtNLM"/>
    </source>
</evidence>
<keyword evidence="2" id="KW-1185">Reference proteome</keyword>
<gene>
    <name evidence="1" type="ordered locus">Swit_4944</name>
</gene>
<keyword evidence="1" id="KW-0614">Plasmid</keyword>
<dbReference type="AlphaFoldDB" id="A0A9J9HH33"/>
<reference evidence="1 2" key="1">
    <citation type="journal article" date="2010" name="J. Bacteriol.">
        <title>Genome sequence of the dioxin-mineralizing bacterium Sphingomonas wittichii RW1.</title>
        <authorList>
            <person name="Miller T.R."/>
            <person name="Delcher A.L."/>
            <person name="Salzberg S.L."/>
            <person name="Saunders E."/>
            <person name="Detter J.C."/>
            <person name="Halden R.U."/>
        </authorList>
    </citation>
    <scope>NUCLEOTIDE SEQUENCE [LARGE SCALE GENOMIC DNA]</scope>
    <source>
        <strain evidence="2">DSM 6014 / CCUG 31198 / JCM 15750 / NBRC 105917 / EY 4224 / RW1</strain>
    </source>
</reference>
<dbReference type="Proteomes" id="UP000001989">
    <property type="component" value="Plasmid pSWIT02"/>
</dbReference>
<evidence type="ECO:0000313" key="2">
    <source>
        <dbReference type="Proteomes" id="UP000001989"/>
    </source>
</evidence>
<accession>A0A9J9HH33</accession>
<dbReference type="OrthoDB" id="5917942at2"/>
<dbReference type="EMBL" id="CP000701">
    <property type="protein sequence ID" value="ABQ71563.1"/>
    <property type="molecule type" value="Genomic_DNA"/>
</dbReference>
<geneLocation type="plasmid" evidence="1 2">
    <name>pSWIT02</name>
</geneLocation>
<organism evidence="1 2">
    <name type="scientific">Rhizorhabdus wittichii (strain DSM 6014 / CCUG 31198 / JCM 15750 / NBRC 105917 / EY 4224 / RW1)</name>
    <name type="common">Sphingomonas wittichii</name>
    <dbReference type="NCBI Taxonomy" id="392499"/>
    <lineage>
        <taxon>Bacteria</taxon>
        <taxon>Pseudomonadati</taxon>
        <taxon>Pseudomonadota</taxon>
        <taxon>Alphaproteobacteria</taxon>
        <taxon>Sphingomonadales</taxon>
        <taxon>Sphingomonadaceae</taxon>
        <taxon>Rhizorhabdus</taxon>
    </lineage>
</organism>
<name>A0A9J9HH33_RHIWR</name>
<protein>
    <recommendedName>
        <fullName evidence="3">DUF4365 domain-containing protein</fullName>
    </recommendedName>
</protein>
<dbReference type="KEGG" id="swi:Swit_4944"/>
<evidence type="ECO:0000313" key="1">
    <source>
        <dbReference type="EMBL" id="ABQ71563.1"/>
    </source>
</evidence>
<sequence length="186" mass="21061">MDDLTEQASPHYINSTLRERIVEHVFVGEALRRLWQLGVTDVEVLRSEFDAGGYDLVMSYHRVTRHIQFKTKTLGGKTDEVKINLKLMDKPSGCILWIVVTPDLLFDHYLWFGGKPGEPLPDISRNMIAKHAKGNAQGEKAERPNHRTIRISKFEKLVSLDMVLERLFGTLEQGQAAPVAPDRALG</sequence>